<keyword evidence="2" id="KW-0812">Transmembrane</keyword>
<keyword evidence="4" id="KW-0472">Membrane</keyword>
<dbReference type="GO" id="GO:0016020">
    <property type="term" value="C:membrane"/>
    <property type="evidence" value="ECO:0007669"/>
    <property type="project" value="UniProtKB-SubCell"/>
</dbReference>
<proteinExistence type="predicted"/>
<feature type="region of interest" description="Disordered" evidence="5">
    <location>
        <begin position="73"/>
        <end position="93"/>
    </location>
</feature>
<feature type="region of interest" description="Disordered" evidence="5">
    <location>
        <begin position="123"/>
        <end position="145"/>
    </location>
</feature>
<sequence>MQRLKQLSTLQTALLLSVGLHAAVLMVRVVDPQAFDRILQDTPLEVVLVNASSAEAPTKAQVIAQRNLAGGGDADKGVATSPLPPSPADQAGNAIDDATRQIEQMQAQQTQLLTQIKRELARLNTPDPVQAADKTPSAAHAEEERRRQLIDQLAQIEKRINDENARPRRRYVSPAAREGVHAIYYDSLRRRIEDIGTRNFPEADGAKLYGELSMLMEVDSLGRVVEAEVIKTSGNRALDRKAQSIVRGAAPYGHFTPAMRSQFDRLVFVSRFRFTRDQGVQASVEDATPKNAPAQ</sequence>
<feature type="domain" description="TonB C-terminal" evidence="6">
    <location>
        <begin position="184"/>
        <end position="281"/>
    </location>
</feature>
<comment type="subcellular location">
    <subcellularLocation>
        <location evidence="1">Membrane</location>
        <topology evidence="1">Single-pass membrane protein</topology>
    </subcellularLocation>
</comment>
<dbReference type="Gene3D" id="3.30.1150.10">
    <property type="match status" value="1"/>
</dbReference>
<organism evidence="7 8">
    <name type="scientific">Sphaerotilus montanus</name>
    <dbReference type="NCBI Taxonomy" id="522889"/>
    <lineage>
        <taxon>Bacteria</taxon>
        <taxon>Pseudomonadati</taxon>
        <taxon>Pseudomonadota</taxon>
        <taxon>Betaproteobacteria</taxon>
        <taxon>Burkholderiales</taxon>
        <taxon>Sphaerotilaceae</taxon>
        <taxon>Sphaerotilus</taxon>
    </lineage>
</organism>
<evidence type="ECO:0000256" key="5">
    <source>
        <dbReference type="SAM" id="MobiDB-lite"/>
    </source>
</evidence>
<dbReference type="EMBL" id="JACCFH010000001">
    <property type="protein sequence ID" value="NYG32221.1"/>
    <property type="molecule type" value="Genomic_DNA"/>
</dbReference>
<evidence type="ECO:0000256" key="3">
    <source>
        <dbReference type="ARBA" id="ARBA00022989"/>
    </source>
</evidence>
<keyword evidence="3" id="KW-1133">Transmembrane helix</keyword>
<gene>
    <name evidence="7" type="ORF">BDD16_001207</name>
</gene>
<name>A0A7Y9QWJ7_9BURK</name>
<dbReference type="InterPro" id="IPR037682">
    <property type="entry name" value="TonB_C"/>
</dbReference>
<evidence type="ECO:0000256" key="1">
    <source>
        <dbReference type="ARBA" id="ARBA00004167"/>
    </source>
</evidence>
<reference evidence="7 8" key="1">
    <citation type="submission" date="2020-07" db="EMBL/GenBank/DDBJ databases">
        <title>Genomic Encyclopedia of Archaeal and Bacterial Type Strains, Phase II (KMG-II): from individual species to whole genera.</title>
        <authorList>
            <person name="Goeker M."/>
        </authorList>
    </citation>
    <scope>NUCLEOTIDE SEQUENCE [LARGE SCALE GENOMIC DNA]</scope>
    <source>
        <strain evidence="7 8">DSM 21226</strain>
    </source>
</reference>
<dbReference type="InterPro" id="IPR006260">
    <property type="entry name" value="TonB/TolA_C"/>
</dbReference>
<dbReference type="Proteomes" id="UP000518288">
    <property type="component" value="Unassembled WGS sequence"/>
</dbReference>
<dbReference type="PROSITE" id="PS52015">
    <property type="entry name" value="TONB_CTD"/>
    <property type="match status" value="1"/>
</dbReference>
<evidence type="ECO:0000256" key="4">
    <source>
        <dbReference type="ARBA" id="ARBA00023136"/>
    </source>
</evidence>
<dbReference type="NCBIfam" id="TIGR01352">
    <property type="entry name" value="tonB_Cterm"/>
    <property type="match status" value="1"/>
</dbReference>
<keyword evidence="8" id="KW-1185">Reference proteome</keyword>
<protein>
    <submittedName>
        <fullName evidence="7">Protein TonB</fullName>
    </submittedName>
</protein>
<evidence type="ECO:0000259" key="6">
    <source>
        <dbReference type="PROSITE" id="PS52015"/>
    </source>
</evidence>
<accession>A0A7Y9QWJ7</accession>
<dbReference type="GO" id="GO:0055085">
    <property type="term" value="P:transmembrane transport"/>
    <property type="evidence" value="ECO:0007669"/>
    <property type="project" value="InterPro"/>
</dbReference>
<dbReference type="SUPFAM" id="SSF74653">
    <property type="entry name" value="TolA/TonB C-terminal domain"/>
    <property type="match status" value="1"/>
</dbReference>
<comment type="caution">
    <text evidence="7">The sequence shown here is derived from an EMBL/GenBank/DDBJ whole genome shotgun (WGS) entry which is preliminary data.</text>
</comment>
<evidence type="ECO:0000313" key="8">
    <source>
        <dbReference type="Proteomes" id="UP000518288"/>
    </source>
</evidence>
<evidence type="ECO:0000313" key="7">
    <source>
        <dbReference type="EMBL" id="NYG32221.1"/>
    </source>
</evidence>
<dbReference type="RefSeq" id="WP_179633135.1">
    <property type="nucleotide sequence ID" value="NZ_CAXYYM010000033.1"/>
</dbReference>
<dbReference type="AlphaFoldDB" id="A0A7Y9QWJ7"/>
<evidence type="ECO:0000256" key="2">
    <source>
        <dbReference type="ARBA" id="ARBA00022692"/>
    </source>
</evidence>